<organism evidence="2 3">
    <name type="scientific">Oceanivirga miroungae</name>
    <dbReference type="NCBI Taxonomy" id="1130046"/>
    <lineage>
        <taxon>Bacteria</taxon>
        <taxon>Fusobacteriati</taxon>
        <taxon>Fusobacteriota</taxon>
        <taxon>Fusobacteriia</taxon>
        <taxon>Fusobacteriales</taxon>
        <taxon>Leptotrichiaceae</taxon>
        <taxon>Oceanivirga</taxon>
    </lineage>
</organism>
<name>A0A6I8MDQ3_9FUSO</name>
<feature type="transmembrane region" description="Helical" evidence="1">
    <location>
        <begin position="162"/>
        <end position="183"/>
    </location>
</feature>
<gene>
    <name evidence="2" type="ORF">OMES3154_00504</name>
</gene>
<protein>
    <submittedName>
        <fullName evidence="2">Uncharacterized protein</fullName>
    </submittedName>
</protein>
<sequence>MFRYFNYILKKNLPLMVLEQVLLVLQTFYMLNLYRIYTSFMGIHYLLLLILALTTFSLFIIVLSNIFIKDLFTTQGYFIFTLPIKPINIIVSKILLGVSFLIVNSSIPVIIDLVYYRYPININVNNLLSLFVFVSNIFIYMTIGYVFIIIFKILFNSKLLTYILTAICLSIFTYFYTSLIVNFASFENIFSILNIIAISLDICAVVAIYLISKVFDKKFTM</sequence>
<dbReference type="RefSeq" id="WP_156683233.1">
    <property type="nucleotide sequence ID" value="NZ_CABWIB010000001.1"/>
</dbReference>
<feature type="transmembrane region" description="Helical" evidence="1">
    <location>
        <begin position="12"/>
        <end position="31"/>
    </location>
</feature>
<evidence type="ECO:0000313" key="3">
    <source>
        <dbReference type="Proteomes" id="UP000419017"/>
    </source>
</evidence>
<dbReference type="EMBL" id="CABWIB010000001">
    <property type="protein sequence ID" value="VWL85221.1"/>
    <property type="molecule type" value="Genomic_DNA"/>
</dbReference>
<evidence type="ECO:0000313" key="2">
    <source>
        <dbReference type="EMBL" id="VWL85221.1"/>
    </source>
</evidence>
<proteinExistence type="predicted"/>
<keyword evidence="1" id="KW-0812">Transmembrane</keyword>
<dbReference type="AlphaFoldDB" id="A0A6I8MDQ3"/>
<keyword evidence="3" id="KW-1185">Reference proteome</keyword>
<keyword evidence="1" id="KW-0472">Membrane</keyword>
<feature type="transmembrane region" description="Helical" evidence="1">
    <location>
        <begin position="131"/>
        <end position="155"/>
    </location>
</feature>
<feature type="transmembrane region" description="Helical" evidence="1">
    <location>
        <begin position="43"/>
        <end position="68"/>
    </location>
</feature>
<feature type="transmembrane region" description="Helical" evidence="1">
    <location>
        <begin position="189"/>
        <end position="211"/>
    </location>
</feature>
<evidence type="ECO:0000256" key="1">
    <source>
        <dbReference type="SAM" id="Phobius"/>
    </source>
</evidence>
<reference evidence="2 3" key="1">
    <citation type="submission" date="2019-10" db="EMBL/GenBank/DDBJ databases">
        <authorList>
            <person name="Blom J."/>
        </authorList>
    </citation>
    <scope>NUCLEOTIDE SEQUENCE [LARGE SCALE GENOMIC DNA]</scope>
    <source>
        <strain evidence="2 3">ES3154-GLU</strain>
    </source>
</reference>
<accession>A0A6I8MDQ3</accession>
<keyword evidence="1" id="KW-1133">Transmembrane helix</keyword>
<feature type="transmembrane region" description="Helical" evidence="1">
    <location>
        <begin position="89"/>
        <end position="111"/>
    </location>
</feature>
<dbReference type="Proteomes" id="UP000419017">
    <property type="component" value="Unassembled WGS sequence"/>
</dbReference>